<feature type="repeat" description="FG-GAP" evidence="15">
    <location>
        <begin position="176"/>
        <end position="229"/>
    </location>
</feature>
<dbReference type="PROSITE" id="PS51470">
    <property type="entry name" value="FG_GAP"/>
    <property type="match status" value="6"/>
</dbReference>
<dbReference type="PANTHER" id="PTHR23220:SF3">
    <property type="entry name" value="INTEGRIN ALPHA-5"/>
    <property type="match status" value="1"/>
</dbReference>
<dbReference type="GO" id="GO:0001525">
    <property type="term" value="P:angiogenesis"/>
    <property type="evidence" value="ECO:0007669"/>
    <property type="project" value="TreeGrafter"/>
</dbReference>
<evidence type="ECO:0000256" key="7">
    <source>
        <dbReference type="ARBA" id="ARBA00022837"/>
    </source>
</evidence>
<feature type="signal peptide" evidence="16">
    <location>
        <begin position="1"/>
        <end position="32"/>
    </location>
</feature>
<dbReference type="InterPro" id="IPR048286">
    <property type="entry name" value="Integrin_alpha_Ig-like_3"/>
</dbReference>
<evidence type="ECO:0000256" key="1">
    <source>
        <dbReference type="ARBA" id="ARBA00004479"/>
    </source>
</evidence>
<feature type="repeat" description="FG-GAP" evidence="15">
    <location>
        <begin position="34"/>
        <end position="97"/>
    </location>
</feature>
<evidence type="ECO:0000256" key="4">
    <source>
        <dbReference type="ARBA" id="ARBA00022723"/>
    </source>
</evidence>
<dbReference type="GO" id="GO:0046872">
    <property type="term" value="F:metal ion binding"/>
    <property type="evidence" value="ECO:0007669"/>
    <property type="project" value="UniProtKB-KW"/>
</dbReference>
<dbReference type="InterPro" id="IPR032695">
    <property type="entry name" value="Integrin_dom_sf"/>
</dbReference>
<comment type="similarity">
    <text evidence="2 16">Belongs to the integrin alpha chain family.</text>
</comment>
<organism evidence="20 21">
    <name type="scientific">Scleropages formosus</name>
    <name type="common">Asian bonytongue</name>
    <name type="synonym">Osteoglossum formosum</name>
    <dbReference type="NCBI Taxonomy" id="113540"/>
    <lineage>
        <taxon>Eukaryota</taxon>
        <taxon>Metazoa</taxon>
        <taxon>Chordata</taxon>
        <taxon>Craniata</taxon>
        <taxon>Vertebrata</taxon>
        <taxon>Euteleostomi</taxon>
        <taxon>Actinopterygii</taxon>
        <taxon>Neopterygii</taxon>
        <taxon>Teleostei</taxon>
        <taxon>Osteoglossocephala</taxon>
        <taxon>Osteoglossomorpha</taxon>
        <taxon>Osteoglossiformes</taxon>
        <taxon>Osteoglossidae</taxon>
        <taxon>Scleropages</taxon>
    </lineage>
</organism>
<keyword evidence="11 16" id="KW-0472">Membrane</keyword>
<keyword evidence="4" id="KW-0479">Metal-binding</keyword>
<keyword evidence="5 16" id="KW-0732">Signal</keyword>
<evidence type="ECO:0000259" key="18">
    <source>
        <dbReference type="Pfam" id="PF20805"/>
    </source>
</evidence>
<dbReference type="InterPro" id="IPR013517">
    <property type="entry name" value="FG-GAP"/>
</dbReference>
<reference evidence="20" key="3">
    <citation type="submission" date="2025-09" db="UniProtKB">
        <authorList>
            <consortium name="Ensembl"/>
        </authorList>
    </citation>
    <scope>IDENTIFICATION</scope>
</reference>
<evidence type="ECO:0000256" key="9">
    <source>
        <dbReference type="ARBA" id="ARBA00022989"/>
    </source>
</evidence>
<accession>A0A8C9VY99</accession>
<keyword evidence="3 16" id="KW-0812">Transmembrane</keyword>
<keyword evidence="13 16" id="KW-0675">Receptor</keyword>
<feature type="domain" description="Integrin alpha third immunoglobulin-like" evidence="19">
    <location>
        <begin position="839"/>
        <end position="917"/>
    </location>
</feature>
<keyword evidence="8 16" id="KW-0130">Cell adhesion</keyword>
<gene>
    <name evidence="20" type="primary">ITGA5</name>
    <name evidence="20" type="synonym">LOC108939308</name>
</gene>
<dbReference type="Gene3D" id="2.60.40.1530">
    <property type="entry name" value="ntegrin, alpha v. Chain A, domain 4"/>
    <property type="match status" value="1"/>
</dbReference>
<dbReference type="SUPFAM" id="SSF69179">
    <property type="entry name" value="Integrin domains"/>
    <property type="match status" value="3"/>
</dbReference>
<dbReference type="Pfam" id="PF01839">
    <property type="entry name" value="FG-GAP"/>
    <property type="match status" value="2"/>
</dbReference>
<dbReference type="AlphaFoldDB" id="A0A8C9VY99"/>
<keyword evidence="7" id="KW-0106">Calcium</keyword>
<reference evidence="20" key="2">
    <citation type="submission" date="2025-08" db="UniProtKB">
        <authorList>
            <consortium name="Ensembl"/>
        </authorList>
    </citation>
    <scope>IDENTIFICATION</scope>
</reference>
<keyword evidence="10 16" id="KW-0401">Integrin</keyword>
<dbReference type="GO" id="GO:0009897">
    <property type="term" value="C:external side of plasma membrane"/>
    <property type="evidence" value="ECO:0007669"/>
    <property type="project" value="TreeGrafter"/>
</dbReference>
<feature type="domain" description="Integrin alpha second immunoglobulin-like" evidence="18">
    <location>
        <begin position="601"/>
        <end position="729"/>
    </location>
</feature>
<evidence type="ECO:0000256" key="14">
    <source>
        <dbReference type="ARBA" id="ARBA00023180"/>
    </source>
</evidence>
<dbReference type="InterPro" id="IPR018184">
    <property type="entry name" value="Integrin_alpha_C_CS"/>
</dbReference>
<dbReference type="PANTHER" id="PTHR23220">
    <property type="entry name" value="INTEGRIN ALPHA"/>
    <property type="match status" value="1"/>
</dbReference>
<dbReference type="FunFam" id="1.20.5.930:FF:000001">
    <property type="entry name" value="Integrin subunit alpha V"/>
    <property type="match status" value="1"/>
</dbReference>
<dbReference type="GO" id="GO:0007229">
    <property type="term" value="P:integrin-mediated signaling pathway"/>
    <property type="evidence" value="ECO:0007669"/>
    <property type="project" value="UniProtKB-KW"/>
</dbReference>
<keyword evidence="21" id="KW-1185">Reference proteome</keyword>
<evidence type="ECO:0000256" key="10">
    <source>
        <dbReference type="ARBA" id="ARBA00023037"/>
    </source>
</evidence>
<evidence type="ECO:0000313" key="20">
    <source>
        <dbReference type="Ensembl" id="ENSSFOP00015067122.1"/>
    </source>
</evidence>
<reference evidence="20 21" key="1">
    <citation type="submission" date="2019-04" db="EMBL/GenBank/DDBJ databases">
        <authorList>
            <consortium name="Wellcome Sanger Institute Data Sharing"/>
        </authorList>
    </citation>
    <scope>NUCLEOTIDE SEQUENCE [LARGE SCALE GENOMIC DNA]</scope>
</reference>
<feature type="transmembrane region" description="Helical" evidence="16">
    <location>
        <begin position="928"/>
        <end position="950"/>
    </location>
</feature>
<evidence type="ECO:0000256" key="12">
    <source>
        <dbReference type="ARBA" id="ARBA00023157"/>
    </source>
</evidence>
<keyword evidence="14" id="KW-0325">Glycoprotein</keyword>
<dbReference type="Pfam" id="PF20806">
    <property type="entry name" value="Integrin_A_Ig_3"/>
    <property type="match status" value="2"/>
</dbReference>
<dbReference type="InterPro" id="IPR013649">
    <property type="entry name" value="Integrin_alpha_Ig-like_1"/>
</dbReference>
<feature type="repeat" description="FG-GAP" evidence="15">
    <location>
        <begin position="113"/>
        <end position="174"/>
    </location>
</feature>
<evidence type="ECO:0000256" key="8">
    <source>
        <dbReference type="ARBA" id="ARBA00022889"/>
    </source>
</evidence>
<evidence type="ECO:0000256" key="2">
    <source>
        <dbReference type="ARBA" id="ARBA00008054"/>
    </source>
</evidence>
<dbReference type="PRINTS" id="PR01185">
    <property type="entry name" value="INTEGRINA"/>
</dbReference>
<dbReference type="GeneTree" id="ENSGT00940000158061"/>
<feature type="repeat" description="FG-GAP" evidence="15">
    <location>
        <begin position="399"/>
        <end position="462"/>
    </location>
</feature>
<evidence type="ECO:0000259" key="17">
    <source>
        <dbReference type="Pfam" id="PF08441"/>
    </source>
</evidence>
<dbReference type="Gene3D" id="2.60.40.1510">
    <property type="entry name" value="ntegrin, alpha v. Chain A, domain 3"/>
    <property type="match status" value="1"/>
</dbReference>
<dbReference type="PROSITE" id="PS00242">
    <property type="entry name" value="INTEGRIN_ALPHA"/>
    <property type="match status" value="1"/>
</dbReference>
<feature type="repeat" description="FG-GAP" evidence="15">
    <location>
        <begin position="336"/>
        <end position="395"/>
    </location>
</feature>
<evidence type="ECO:0000256" key="15">
    <source>
        <dbReference type="PROSITE-ProRule" id="PRU00803"/>
    </source>
</evidence>
<dbReference type="InterPro" id="IPR048285">
    <property type="entry name" value="Integrin_alpha_Ig-like_2"/>
</dbReference>
<dbReference type="InterPro" id="IPR028994">
    <property type="entry name" value="Integrin_alpha_N"/>
</dbReference>
<dbReference type="GO" id="GO:0098609">
    <property type="term" value="P:cell-cell adhesion"/>
    <property type="evidence" value="ECO:0007669"/>
    <property type="project" value="TreeGrafter"/>
</dbReference>
<keyword evidence="6" id="KW-0677">Repeat</keyword>
<sequence length="978" mass="108599">MMMMVLPKSRSGARWLAVSVVVLAAVLRRSAAFNLDAESPVLYSGPPGSYFGYSVDFYRTNPVSILIGAPKANTTQPNITEGGSVYYCPWSLNQPYCSAIIFDLEGDRTAEINDTAFQMDFKSRQWFGATVRAHGNTILACAPLYYWRTFNDAPHSDATGTCYLSTNNFSRIVEYAPCRSGDREGQGYCQGGFSADFTKSGKVVLGGPGSFYWQGQVISATTEEIVNAYYPGYFRSSVMGQIQTKQAQSGYDDSYLGYSVTVGEFTGDDKHHVLSDIFQMGSYFGYTVAVTDINHDGQDDLLVGAPMFMVRGSGGRLEEMGRVYIYLQWKPLELERNTSHLTGTQVFGRFGSSIAPLGDLNQDGFNDVAVSSPFGGEDEQGLVFIYNGHADGLRDMPSQVLVGQWASSTMPASFGSAIRGNADLDMNGYPDLIVGAFGVDSAVLYRARPIVHARATLTVYPSMINPEEKNCLLTNGNESTFVSCSFLSPFVCVLVATVFLVEVQLDRLKQKGAVRRALFIDTRQPVMQMNMTLSKEHPQCYKTQIYLRDEKEFRDKLSSIYVGLNFSLDPHAAADAHGLRPILNYQTADLIEQKAQILLDCGEDNICVPDLKLAVHGIFNEQPEIFLGDENSVMLMFNARNEGEGGAYEAELYVVLPPEADYSGIARNNEVRNHTRLVCGTHLSSLWAGLRFTVPRLKDTRKMVQFDLQIRSKNENNSQSEVVPYKLDVVVQADVILQGVSRPDKVFFPPSNWKVTKKLQVEEDIGPSVQHVYELVNNGPSRISQTLLEVHCPMKVQGHRLVYPLEVTTQGPVNCTTNGIINPLELKVRTSSRSPIPQSCSNVECWKLSCNVGLLERGTSAILKVRSRIWAETFIKRTYKHYVLECSAKYTVQKMPYIILPREVLSGAKKMVTPVVWSKPDSQYAVPLWIIILAVLVGLLLLALLIYVLYKLGFFKRSLPYGTAMEKAQLKPQATSEA</sequence>
<feature type="repeat" description="FG-GAP" evidence="15">
    <location>
        <begin position="270"/>
        <end position="335"/>
    </location>
</feature>
<feature type="chain" id="PRO_5034745994" evidence="16">
    <location>
        <begin position="33"/>
        <end position="978"/>
    </location>
</feature>
<dbReference type="GO" id="GO:0033627">
    <property type="term" value="P:cell adhesion mediated by integrin"/>
    <property type="evidence" value="ECO:0007669"/>
    <property type="project" value="TreeGrafter"/>
</dbReference>
<dbReference type="GO" id="GO:0005178">
    <property type="term" value="F:integrin binding"/>
    <property type="evidence" value="ECO:0007669"/>
    <property type="project" value="TreeGrafter"/>
</dbReference>
<protein>
    <submittedName>
        <fullName evidence="20">Integrin, alpha 5 (fibronectin receptor, alpha polypeptide)</fullName>
    </submittedName>
</protein>
<keyword evidence="12" id="KW-1015">Disulfide bond</keyword>
<keyword evidence="9 16" id="KW-1133">Transmembrane helix</keyword>
<dbReference type="Pfam" id="PF20805">
    <property type="entry name" value="Integrin_A_Ig_2"/>
    <property type="match status" value="1"/>
</dbReference>
<dbReference type="FunFam" id="2.60.40.1460:FF:000001">
    <property type="entry name" value="Integrin, alpha V"/>
    <property type="match status" value="1"/>
</dbReference>
<dbReference type="GO" id="GO:0007160">
    <property type="term" value="P:cell-matrix adhesion"/>
    <property type="evidence" value="ECO:0007669"/>
    <property type="project" value="TreeGrafter"/>
</dbReference>
<name>A0A8C9VY99_SCLFO</name>
<evidence type="ECO:0000256" key="6">
    <source>
        <dbReference type="ARBA" id="ARBA00022737"/>
    </source>
</evidence>
<dbReference type="SMART" id="SM00191">
    <property type="entry name" value="Int_alpha"/>
    <property type="match status" value="4"/>
</dbReference>
<dbReference type="Gene3D" id="2.60.40.1460">
    <property type="entry name" value="Integrin domains. Chain A, domain 2"/>
    <property type="match status" value="1"/>
</dbReference>
<proteinExistence type="inferred from homology"/>
<dbReference type="Pfam" id="PF08441">
    <property type="entry name" value="Integrin_A_Ig_1"/>
    <property type="match status" value="1"/>
</dbReference>
<evidence type="ECO:0000256" key="13">
    <source>
        <dbReference type="ARBA" id="ARBA00023170"/>
    </source>
</evidence>
<dbReference type="Ensembl" id="ENSSFOT00015041942.1">
    <property type="protein sequence ID" value="ENSSFOP00015067122.1"/>
    <property type="gene ID" value="ENSSFOG00015022112.2"/>
</dbReference>
<dbReference type="SUPFAM" id="SSF69318">
    <property type="entry name" value="Integrin alpha N-terminal domain"/>
    <property type="match status" value="1"/>
</dbReference>
<evidence type="ECO:0000259" key="19">
    <source>
        <dbReference type="Pfam" id="PF20806"/>
    </source>
</evidence>
<evidence type="ECO:0000256" key="11">
    <source>
        <dbReference type="ARBA" id="ARBA00023136"/>
    </source>
</evidence>
<evidence type="ECO:0000313" key="21">
    <source>
        <dbReference type="Proteomes" id="UP000694397"/>
    </source>
</evidence>
<dbReference type="Gene3D" id="1.20.5.930">
    <property type="entry name" value="Bicelle-embedded integrin alpha(iib) transmembrane segment"/>
    <property type="match status" value="1"/>
</dbReference>
<dbReference type="Proteomes" id="UP000694397">
    <property type="component" value="Chromosome 19"/>
</dbReference>
<evidence type="ECO:0000256" key="16">
    <source>
        <dbReference type="RuleBase" id="RU003762"/>
    </source>
</evidence>
<comment type="subcellular location">
    <subcellularLocation>
        <location evidence="1 16">Membrane</location>
        <topology evidence="1 16">Single-pass type I membrane protein</topology>
    </subcellularLocation>
</comment>
<dbReference type="Gene3D" id="2.130.10.130">
    <property type="entry name" value="Integrin alpha, N-terminal"/>
    <property type="match status" value="1"/>
</dbReference>
<dbReference type="InterPro" id="IPR000413">
    <property type="entry name" value="Integrin_alpha"/>
</dbReference>
<evidence type="ECO:0000256" key="5">
    <source>
        <dbReference type="ARBA" id="ARBA00022729"/>
    </source>
</evidence>
<feature type="domain" description="Integrin alpha first immunoglubulin-like" evidence="17">
    <location>
        <begin position="447"/>
        <end position="600"/>
    </location>
</feature>
<dbReference type="InterPro" id="IPR013519">
    <property type="entry name" value="Int_alpha_beta-p"/>
</dbReference>
<feature type="domain" description="Integrin alpha third immunoglobulin-like" evidence="19">
    <location>
        <begin position="735"/>
        <end position="837"/>
    </location>
</feature>
<evidence type="ECO:0000256" key="3">
    <source>
        <dbReference type="ARBA" id="ARBA00022692"/>
    </source>
</evidence>
<dbReference type="GO" id="GO:0008305">
    <property type="term" value="C:integrin complex"/>
    <property type="evidence" value="ECO:0007669"/>
    <property type="project" value="InterPro"/>
</dbReference>